<dbReference type="Pfam" id="PF13690">
    <property type="entry name" value="CheX"/>
    <property type="match status" value="1"/>
</dbReference>
<dbReference type="InterPro" id="IPR038756">
    <property type="entry name" value="CheX-like"/>
</dbReference>
<keyword evidence="1" id="KW-0145">Chemotaxis</keyword>
<feature type="domain" description="Chemotaxis phosphatase CheX-like" evidence="2">
    <location>
        <begin position="45"/>
        <end position="123"/>
    </location>
</feature>
<dbReference type="STRING" id="1527.SAMN04489757_15226"/>
<dbReference type="AlphaFoldDB" id="A0A1I5ITQ9"/>
<accession>A0A1I5ITQ9</accession>
<protein>
    <submittedName>
        <fullName evidence="3">Chemotaxis protein CheX</fullName>
    </submittedName>
</protein>
<organism evidence="3 4">
    <name type="scientific">Anaerocolumna aminovalerica</name>
    <dbReference type="NCBI Taxonomy" id="1527"/>
    <lineage>
        <taxon>Bacteria</taxon>
        <taxon>Bacillati</taxon>
        <taxon>Bacillota</taxon>
        <taxon>Clostridia</taxon>
        <taxon>Lachnospirales</taxon>
        <taxon>Lachnospiraceae</taxon>
        <taxon>Anaerocolumna</taxon>
    </lineage>
</organism>
<evidence type="ECO:0000313" key="4">
    <source>
        <dbReference type="Proteomes" id="UP000198806"/>
    </source>
</evidence>
<evidence type="ECO:0000256" key="1">
    <source>
        <dbReference type="ARBA" id="ARBA00022500"/>
    </source>
</evidence>
<dbReference type="SUPFAM" id="SSF103039">
    <property type="entry name" value="CheC-like"/>
    <property type="match status" value="1"/>
</dbReference>
<dbReference type="InterPro" id="IPR028051">
    <property type="entry name" value="CheX-like_dom"/>
</dbReference>
<sequence length="155" mass="16807">MAGMNAEHINPFLVAAAKILKDMCMIETKMGKPYVKELDFKDDTVVIIIGVTGEMKGQVMMALPNHVACDIATKMIMMPITQLDDMSISALSELGNMILGNAATLFSTKGIGIDITPPTIGMGNMSFSNTFSQNICIPLIYDDNKAIEINIAMKE</sequence>
<dbReference type="PANTHER" id="PTHR39452">
    <property type="entry name" value="CHEY-P PHOSPHATASE CHEX"/>
    <property type="match status" value="1"/>
</dbReference>
<dbReference type="GO" id="GO:0006935">
    <property type="term" value="P:chemotaxis"/>
    <property type="evidence" value="ECO:0007669"/>
    <property type="project" value="UniProtKB-KW"/>
</dbReference>
<dbReference type="Gene3D" id="3.40.1550.10">
    <property type="entry name" value="CheC-like"/>
    <property type="match status" value="1"/>
</dbReference>
<reference evidence="3 4" key="1">
    <citation type="submission" date="2016-10" db="EMBL/GenBank/DDBJ databases">
        <authorList>
            <person name="de Groot N.N."/>
        </authorList>
    </citation>
    <scope>NUCLEOTIDE SEQUENCE [LARGE SCALE GENOMIC DNA]</scope>
    <source>
        <strain evidence="3 4">DSM 1283</strain>
    </source>
</reference>
<dbReference type="OrthoDB" id="9788100at2"/>
<name>A0A1I5ITQ9_9FIRM</name>
<evidence type="ECO:0000313" key="3">
    <source>
        <dbReference type="EMBL" id="SFO63783.1"/>
    </source>
</evidence>
<proteinExistence type="predicted"/>
<dbReference type="InterPro" id="IPR028976">
    <property type="entry name" value="CheC-like_sf"/>
</dbReference>
<keyword evidence="4" id="KW-1185">Reference proteome</keyword>
<dbReference type="Proteomes" id="UP000198806">
    <property type="component" value="Unassembled WGS sequence"/>
</dbReference>
<dbReference type="EMBL" id="FOWD01000052">
    <property type="protein sequence ID" value="SFO63783.1"/>
    <property type="molecule type" value="Genomic_DNA"/>
</dbReference>
<dbReference type="RefSeq" id="WP_091688884.1">
    <property type="nucleotide sequence ID" value="NZ_BAABFM010000031.1"/>
</dbReference>
<gene>
    <name evidence="3" type="ORF">SAMN04489757_15226</name>
</gene>
<dbReference type="PANTHER" id="PTHR39452:SF1">
    <property type="entry name" value="CHEY-P PHOSPHATASE CHEX"/>
    <property type="match status" value="1"/>
</dbReference>
<evidence type="ECO:0000259" key="2">
    <source>
        <dbReference type="Pfam" id="PF13690"/>
    </source>
</evidence>
<dbReference type="CDD" id="cd17906">
    <property type="entry name" value="CheX"/>
    <property type="match status" value="1"/>
</dbReference>